<dbReference type="Gene3D" id="1.10.238.10">
    <property type="entry name" value="EF-hand"/>
    <property type="match status" value="2"/>
</dbReference>
<organism evidence="3">
    <name type="scientific">marine metagenome</name>
    <dbReference type="NCBI Taxonomy" id="408172"/>
    <lineage>
        <taxon>unclassified sequences</taxon>
        <taxon>metagenomes</taxon>
        <taxon>ecological metagenomes</taxon>
    </lineage>
</organism>
<dbReference type="SUPFAM" id="SSF47473">
    <property type="entry name" value="EF-hand"/>
    <property type="match status" value="1"/>
</dbReference>
<dbReference type="EMBL" id="UINC01011467">
    <property type="protein sequence ID" value="SVA50600.1"/>
    <property type="molecule type" value="Genomic_DNA"/>
</dbReference>
<evidence type="ECO:0000256" key="1">
    <source>
        <dbReference type="SAM" id="MobiDB-lite"/>
    </source>
</evidence>
<feature type="compositionally biased region" description="Basic and acidic residues" evidence="1">
    <location>
        <begin position="109"/>
        <end position="165"/>
    </location>
</feature>
<feature type="compositionally biased region" description="Basic and acidic residues" evidence="1">
    <location>
        <begin position="190"/>
        <end position="266"/>
    </location>
</feature>
<dbReference type="Pfam" id="PF13202">
    <property type="entry name" value="EF-hand_5"/>
    <property type="match status" value="2"/>
</dbReference>
<gene>
    <name evidence="3" type="ORF">METZ01_LOCUS103454</name>
</gene>
<feature type="compositionally biased region" description="Basic and acidic residues" evidence="1">
    <location>
        <begin position="35"/>
        <end position="93"/>
    </location>
</feature>
<sequence>MKIIGGFATAVMLIGGLSLAHAEEVKSKAARPAAKKSDRSSREAIIKRFDKDGDGKLSGDERRAAAESRKKLASRDNAKGSDNDRRDQGARERYAAVAKRISEGVKAGKITEEQGRERLAAFRKNMAEGRRDSDSARPSRASREEITKRFDKNGDGKLDREEGAAARKAIAARRGQGQGGGNAERRRRGISVEEYRRGETQIRELVNKGKVSKEDAEKRLIEMRKAIRSEKPKGDSRGSQRGSERGERSRNRDSDRRSNRATDSRPRGQNGENAERRRRGSQRGEGRENRRRGNRRGGE</sequence>
<feature type="region of interest" description="Disordered" evidence="1">
    <location>
        <begin position="108"/>
        <end position="299"/>
    </location>
</feature>
<feature type="domain" description="EF-hand" evidence="2">
    <location>
        <begin position="37"/>
        <end position="72"/>
    </location>
</feature>
<dbReference type="InterPro" id="IPR011992">
    <property type="entry name" value="EF-hand-dom_pair"/>
</dbReference>
<dbReference type="AlphaFoldDB" id="A0A381WDJ7"/>
<feature type="compositionally biased region" description="Basic residues" evidence="1">
    <location>
        <begin position="289"/>
        <end position="299"/>
    </location>
</feature>
<feature type="region of interest" description="Disordered" evidence="1">
    <location>
        <begin position="26"/>
        <end position="93"/>
    </location>
</feature>
<evidence type="ECO:0000313" key="3">
    <source>
        <dbReference type="EMBL" id="SVA50600.1"/>
    </source>
</evidence>
<feature type="compositionally biased region" description="Low complexity" evidence="1">
    <location>
        <begin position="166"/>
        <end position="175"/>
    </location>
</feature>
<dbReference type="InterPro" id="IPR002048">
    <property type="entry name" value="EF_hand_dom"/>
</dbReference>
<evidence type="ECO:0000259" key="2">
    <source>
        <dbReference type="PROSITE" id="PS50222"/>
    </source>
</evidence>
<dbReference type="GO" id="GO:0005509">
    <property type="term" value="F:calcium ion binding"/>
    <property type="evidence" value="ECO:0007669"/>
    <property type="project" value="InterPro"/>
</dbReference>
<accession>A0A381WDJ7</accession>
<name>A0A381WDJ7_9ZZZZ</name>
<protein>
    <recommendedName>
        <fullName evidence="2">EF-hand domain-containing protein</fullName>
    </recommendedName>
</protein>
<reference evidence="3" key="1">
    <citation type="submission" date="2018-05" db="EMBL/GenBank/DDBJ databases">
        <authorList>
            <person name="Lanie J.A."/>
            <person name="Ng W.-L."/>
            <person name="Kazmierczak K.M."/>
            <person name="Andrzejewski T.M."/>
            <person name="Davidsen T.M."/>
            <person name="Wayne K.J."/>
            <person name="Tettelin H."/>
            <person name="Glass J.I."/>
            <person name="Rusch D."/>
            <person name="Podicherti R."/>
            <person name="Tsui H.-C.T."/>
            <person name="Winkler M.E."/>
        </authorList>
    </citation>
    <scope>NUCLEOTIDE SEQUENCE</scope>
</reference>
<dbReference type="PROSITE" id="PS50222">
    <property type="entry name" value="EF_HAND_2"/>
    <property type="match status" value="1"/>
</dbReference>
<proteinExistence type="predicted"/>